<proteinExistence type="predicted"/>
<dbReference type="RefSeq" id="WP_082989154.1">
    <property type="nucleotide sequence ID" value="NZ_LOCQ01000062.1"/>
</dbReference>
<dbReference type="InterPro" id="IPR042268">
    <property type="entry name" value="BamC_C"/>
</dbReference>
<evidence type="ECO:0000313" key="2">
    <source>
        <dbReference type="Proteomes" id="UP000092713"/>
    </source>
</evidence>
<dbReference type="Gene3D" id="3.30.310.170">
    <property type="entry name" value="Outer membrane protein assembly factor BamC"/>
    <property type="match status" value="1"/>
</dbReference>
<gene>
    <name evidence="1" type="ORF">ASR47_100166</name>
</gene>
<organism evidence="1 2">
    <name type="scientific">Janthinobacterium psychrotolerans</name>
    <dbReference type="NCBI Taxonomy" id="1747903"/>
    <lineage>
        <taxon>Bacteria</taxon>
        <taxon>Pseudomonadati</taxon>
        <taxon>Pseudomonadota</taxon>
        <taxon>Betaproteobacteria</taxon>
        <taxon>Burkholderiales</taxon>
        <taxon>Oxalobacteraceae</taxon>
        <taxon>Janthinobacterium</taxon>
    </lineage>
</organism>
<protein>
    <submittedName>
        <fullName evidence="1">Outer membrane protein assembly factor BamC</fullName>
    </submittedName>
</protein>
<accession>A0A1A7BV03</accession>
<reference evidence="1 2" key="1">
    <citation type="submission" date="2016-04" db="EMBL/GenBank/DDBJ databases">
        <title>Draft genome sequence of Janthinobacterium psychrotolerans sp. nov., isolated from freshwater sediments in Denmark.</title>
        <authorList>
            <person name="Gong X."/>
            <person name="Skrivergaard S."/>
            <person name="Korsgaard B.S."/>
            <person name="Schreiber L."/>
            <person name="Marshall I.P."/>
            <person name="Finster K."/>
            <person name="Schramm A."/>
        </authorList>
    </citation>
    <scope>NUCLEOTIDE SEQUENCE [LARGE SCALE GENOMIC DNA]</scope>
    <source>
        <strain evidence="1 2">S3-2</strain>
    </source>
</reference>
<name>A0A1A7BV03_9BURK</name>
<dbReference type="PROSITE" id="PS51257">
    <property type="entry name" value="PROKAR_LIPOPROTEIN"/>
    <property type="match status" value="1"/>
</dbReference>
<dbReference type="STRING" id="1747903.ASR47_100166"/>
<comment type="caution">
    <text evidence="1">The sequence shown here is derived from an EMBL/GenBank/DDBJ whole genome shotgun (WGS) entry which is preliminary data.</text>
</comment>
<dbReference type="EMBL" id="LOCQ01000062">
    <property type="protein sequence ID" value="OBV36594.1"/>
    <property type="molecule type" value="Genomic_DNA"/>
</dbReference>
<dbReference type="Proteomes" id="UP000092713">
    <property type="component" value="Unassembled WGS sequence"/>
</dbReference>
<dbReference type="InterPro" id="IPR010653">
    <property type="entry name" value="NlpB/DapX"/>
</dbReference>
<keyword evidence="2" id="KW-1185">Reference proteome</keyword>
<sequence length="397" mass="42862">MTNSKKTTPAPATIAMRGLVIGAVAASLAGCGMISSVVGGGKVDYKSVKKASSLDVPPDLTQLQQDNRYSLPDSRNGVATASGYNAQRNATAGMPTMVGADGVVGVVPVTAGSVRVERAGNQRWLVVKQSPEVLWPQLKQFWEDSGFTIAIDQPTAGIMETEWNENRAKIPQDIIRSTIGKVFDGLYSSGEKDKYRTRVERLADGSTEIYISHRGVEEVITGRDKESTTWTARPNDPGLEAQFLARLMTRLGAAGDEAQARTAIDSAIVQPQHAKLIGTPASAERAIEVDEGFDRAWRRVGLALDRVGFTVEDRDRTQGTYFVRYIDPDAVKKDGFFSKLLSWGSSDDKNKGAQRYRVLVKGGTASASTVSILSNEGQPDTSPVAEKILGLLNDQLK</sequence>
<dbReference type="PATRIC" id="fig|1747903.4.peg.69"/>
<evidence type="ECO:0000313" key="1">
    <source>
        <dbReference type="EMBL" id="OBV36594.1"/>
    </source>
</evidence>
<dbReference type="Pfam" id="PF06804">
    <property type="entry name" value="Lipoprotein_18"/>
    <property type="match status" value="1"/>
</dbReference>
<dbReference type="OrthoDB" id="5291099at2"/>
<dbReference type="AlphaFoldDB" id="A0A1A7BV03"/>